<keyword evidence="3" id="KW-1185">Reference proteome</keyword>
<sequence length="263" mass="29623">MTVIPFIPSLEVTIQVDGQDATEYLDEASFEKIPNLADYDISGQPDGFGAPPHIIRCIESKPGVPFAFVAKVFDQEKSKPPHHYGFIASIDGFDLELIHMIEFDSQVYPTYTLDCYVAGSPSKGFLHHCFTFGRLNTVTTELAEKALKGRALDFMGNYTPIPGEGPYTTRWEHVYKDPRQRPCAVFEFRYRSLGEYMCLLFISRNVANYKNNFSSSEGLYKEFILRRPVEGEQSRNPGAPSVDLALKPGETESLLSKIIPEQC</sequence>
<protein>
    <recommendedName>
        <fullName evidence="1">DUF7918 domain-containing protein</fullName>
    </recommendedName>
</protein>
<feature type="domain" description="DUF7918" evidence="1">
    <location>
        <begin position="139"/>
        <end position="204"/>
    </location>
</feature>
<dbReference type="InterPro" id="IPR057678">
    <property type="entry name" value="DUF7918"/>
</dbReference>
<organism evidence="2 3">
    <name type="scientific">Podospora fimiseda</name>
    <dbReference type="NCBI Taxonomy" id="252190"/>
    <lineage>
        <taxon>Eukaryota</taxon>
        <taxon>Fungi</taxon>
        <taxon>Dikarya</taxon>
        <taxon>Ascomycota</taxon>
        <taxon>Pezizomycotina</taxon>
        <taxon>Sordariomycetes</taxon>
        <taxon>Sordariomycetidae</taxon>
        <taxon>Sordariales</taxon>
        <taxon>Podosporaceae</taxon>
        <taxon>Podospora</taxon>
    </lineage>
</organism>
<reference evidence="2" key="2">
    <citation type="submission" date="2023-05" db="EMBL/GenBank/DDBJ databases">
        <authorList>
            <consortium name="Lawrence Berkeley National Laboratory"/>
            <person name="Steindorff A."/>
            <person name="Hensen N."/>
            <person name="Bonometti L."/>
            <person name="Westerberg I."/>
            <person name="Brannstrom I.O."/>
            <person name="Guillou S."/>
            <person name="Cros-Aarteil S."/>
            <person name="Calhoun S."/>
            <person name="Haridas S."/>
            <person name="Kuo A."/>
            <person name="Mondo S."/>
            <person name="Pangilinan J."/>
            <person name="Riley R."/>
            <person name="Labutti K."/>
            <person name="Andreopoulos B."/>
            <person name="Lipzen A."/>
            <person name="Chen C."/>
            <person name="Yanf M."/>
            <person name="Daum C."/>
            <person name="Ng V."/>
            <person name="Clum A."/>
            <person name="Ohm R."/>
            <person name="Martin F."/>
            <person name="Silar P."/>
            <person name="Natvig D."/>
            <person name="Lalanne C."/>
            <person name="Gautier V."/>
            <person name="Ament-Velasquez S.L."/>
            <person name="Kruys A."/>
            <person name="Hutchinson M.I."/>
            <person name="Powell A.J."/>
            <person name="Barry K."/>
            <person name="Miller A.N."/>
            <person name="Grigoriev I.V."/>
            <person name="Debuchy R."/>
            <person name="Gladieux P."/>
            <person name="Thoren M.H."/>
            <person name="Johannesson H."/>
        </authorList>
    </citation>
    <scope>NUCLEOTIDE SEQUENCE</scope>
    <source>
        <strain evidence="2">CBS 990.96</strain>
    </source>
</reference>
<dbReference type="EMBL" id="MU865426">
    <property type="protein sequence ID" value="KAK4223455.1"/>
    <property type="molecule type" value="Genomic_DNA"/>
</dbReference>
<dbReference type="Pfam" id="PF25534">
    <property type="entry name" value="DUF7918"/>
    <property type="match status" value="1"/>
</dbReference>
<evidence type="ECO:0000259" key="1">
    <source>
        <dbReference type="Pfam" id="PF25534"/>
    </source>
</evidence>
<evidence type="ECO:0000313" key="3">
    <source>
        <dbReference type="Proteomes" id="UP001301958"/>
    </source>
</evidence>
<proteinExistence type="predicted"/>
<comment type="caution">
    <text evidence="2">The sequence shown here is derived from an EMBL/GenBank/DDBJ whole genome shotgun (WGS) entry which is preliminary data.</text>
</comment>
<evidence type="ECO:0000313" key="2">
    <source>
        <dbReference type="EMBL" id="KAK4223455.1"/>
    </source>
</evidence>
<dbReference type="Proteomes" id="UP001301958">
    <property type="component" value="Unassembled WGS sequence"/>
</dbReference>
<name>A0AAN7BHF3_9PEZI</name>
<reference evidence="2" key="1">
    <citation type="journal article" date="2023" name="Mol. Phylogenet. Evol.">
        <title>Genome-scale phylogeny and comparative genomics of the fungal order Sordariales.</title>
        <authorList>
            <person name="Hensen N."/>
            <person name="Bonometti L."/>
            <person name="Westerberg I."/>
            <person name="Brannstrom I.O."/>
            <person name="Guillou S."/>
            <person name="Cros-Aarteil S."/>
            <person name="Calhoun S."/>
            <person name="Haridas S."/>
            <person name="Kuo A."/>
            <person name="Mondo S."/>
            <person name="Pangilinan J."/>
            <person name="Riley R."/>
            <person name="LaButti K."/>
            <person name="Andreopoulos B."/>
            <person name="Lipzen A."/>
            <person name="Chen C."/>
            <person name="Yan M."/>
            <person name="Daum C."/>
            <person name="Ng V."/>
            <person name="Clum A."/>
            <person name="Steindorff A."/>
            <person name="Ohm R.A."/>
            <person name="Martin F."/>
            <person name="Silar P."/>
            <person name="Natvig D.O."/>
            <person name="Lalanne C."/>
            <person name="Gautier V."/>
            <person name="Ament-Velasquez S.L."/>
            <person name="Kruys A."/>
            <person name="Hutchinson M.I."/>
            <person name="Powell A.J."/>
            <person name="Barry K."/>
            <person name="Miller A.N."/>
            <person name="Grigoriev I.V."/>
            <person name="Debuchy R."/>
            <person name="Gladieux P."/>
            <person name="Hiltunen Thoren M."/>
            <person name="Johannesson H."/>
        </authorList>
    </citation>
    <scope>NUCLEOTIDE SEQUENCE</scope>
    <source>
        <strain evidence="2">CBS 990.96</strain>
    </source>
</reference>
<dbReference type="PANTHER" id="PTHR36223:SF1">
    <property type="entry name" value="TRANSCRIPTION ELONGATION FACTOR EAF N-TERMINAL DOMAIN-CONTAINING PROTEIN"/>
    <property type="match status" value="1"/>
</dbReference>
<gene>
    <name evidence="2" type="ORF">QBC38DRAFT_447345</name>
</gene>
<dbReference type="AlphaFoldDB" id="A0AAN7BHF3"/>
<accession>A0AAN7BHF3</accession>
<dbReference type="PANTHER" id="PTHR36223">
    <property type="entry name" value="BETA-LACTAMASE-TYPE TRANSPEPTIDASE FOLD DOMAIN CONTAINING PROTEIN"/>
    <property type="match status" value="1"/>
</dbReference>